<feature type="compositionally biased region" description="Basic and acidic residues" evidence="1">
    <location>
        <begin position="62"/>
        <end position="79"/>
    </location>
</feature>
<evidence type="ECO:0000256" key="1">
    <source>
        <dbReference type="SAM" id="MobiDB-lite"/>
    </source>
</evidence>
<dbReference type="AlphaFoldDB" id="A0A3R7QEJ2"/>
<comment type="caution">
    <text evidence="2">The sequence shown here is derived from an EMBL/GenBank/DDBJ whole genome shotgun (WGS) entry which is preliminary data.</text>
</comment>
<protein>
    <submittedName>
        <fullName evidence="2">Uncharacterized protein</fullName>
    </submittedName>
</protein>
<feature type="compositionally biased region" description="Low complexity" evidence="1">
    <location>
        <begin position="732"/>
        <end position="751"/>
    </location>
</feature>
<feature type="compositionally biased region" description="Acidic residues" evidence="1">
    <location>
        <begin position="390"/>
        <end position="399"/>
    </location>
</feature>
<feature type="compositionally biased region" description="Low complexity" evidence="1">
    <location>
        <begin position="232"/>
        <end position="244"/>
    </location>
</feature>
<proteinExistence type="predicted"/>
<feature type="region of interest" description="Disordered" evidence="1">
    <location>
        <begin position="591"/>
        <end position="822"/>
    </location>
</feature>
<accession>A0A3R7QEJ2</accession>
<feature type="compositionally biased region" description="Polar residues" evidence="1">
    <location>
        <begin position="561"/>
        <end position="574"/>
    </location>
</feature>
<keyword evidence="3" id="KW-1185">Reference proteome</keyword>
<feature type="compositionally biased region" description="Low complexity" evidence="1">
    <location>
        <begin position="787"/>
        <end position="797"/>
    </location>
</feature>
<feature type="compositionally biased region" description="Basic and acidic residues" evidence="1">
    <location>
        <begin position="39"/>
        <end position="55"/>
    </location>
</feature>
<feature type="compositionally biased region" description="Acidic residues" evidence="1">
    <location>
        <begin position="604"/>
        <end position="618"/>
    </location>
</feature>
<dbReference type="Proteomes" id="UP000283509">
    <property type="component" value="Unassembled WGS sequence"/>
</dbReference>
<feature type="compositionally biased region" description="Basic and acidic residues" evidence="1">
    <location>
        <begin position="330"/>
        <end position="340"/>
    </location>
</feature>
<gene>
    <name evidence="2" type="ORF">C7M84_017213</name>
</gene>
<feature type="compositionally biased region" description="Acidic residues" evidence="1">
    <location>
        <begin position="699"/>
        <end position="711"/>
    </location>
</feature>
<feature type="region of interest" description="Disordered" evidence="1">
    <location>
        <begin position="119"/>
        <end position="265"/>
    </location>
</feature>
<feature type="compositionally biased region" description="Pro residues" evidence="1">
    <location>
        <begin position="157"/>
        <end position="166"/>
    </location>
</feature>
<dbReference type="EMBL" id="QCYY01003176">
    <property type="protein sequence ID" value="ROT64862.1"/>
    <property type="molecule type" value="Genomic_DNA"/>
</dbReference>
<organism evidence="2 3">
    <name type="scientific">Penaeus vannamei</name>
    <name type="common">Whiteleg shrimp</name>
    <name type="synonym">Litopenaeus vannamei</name>
    <dbReference type="NCBI Taxonomy" id="6689"/>
    <lineage>
        <taxon>Eukaryota</taxon>
        <taxon>Metazoa</taxon>
        <taxon>Ecdysozoa</taxon>
        <taxon>Arthropoda</taxon>
        <taxon>Crustacea</taxon>
        <taxon>Multicrustacea</taxon>
        <taxon>Malacostraca</taxon>
        <taxon>Eumalacostraca</taxon>
        <taxon>Eucarida</taxon>
        <taxon>Decapoda</taxon>
        <taxon>Dendrobranchiata</taxon>
        <taxon>Penaeoidea</taxon>
        <taxon>Penaeidae</taxon>
        <taxon>Penaeus</taxon>
    </lineage>
</organism>
<feature type="compositionally biased region" description="Acidic residues" evidence="1">
    <location>
        <begin position="549"/>
        <end position="558"/>
    </location>
</feature>
<sequence>MRPPDSEHGPLISPDPDVNGNHEDVPLEASAPTDEEDPEKVKKIIEEPNTKKDPADPPASDSPKDSKTPNGYPKEKDEVFVPVEEVVAPAKISHEKETVPVINHVAPVGLVAPLGLVVPAKTEPSPKPTQPEEPENKATPKTSQPEAKKPESQPPASGSPPAPVYVPVPLAVKKPVTDSDEEDGLLLQKCSPHDDSLDPEQCPQLTALPEQGKSTPEPDAEALPVQNPPSSEPSAPEAPETPTPVKAAEASPQTEGPEIVVVPKPDADYGWKENIVPVKRAPDSVPPPVVEQPATPLMKEDVENLQPVHKVDVPITADIEELDDPVEPVFEVKDISRDLKASPPPKPVREEKPIEDLPPAAAAKNDEPVETPQGLKSKEIPVAVTSLPEDPVESSDDSVEYPPVVYLETRQPTQDARPASECSGSSEEALPPYPDSTPEKETTAKNGREKAQVEGPAAAKEEDEGSERKTKPEVVESPIITKAPLQTDPGLPLAMPTAVPTNKPMNDAPDAPLEAYIPDLNEEYGLDPMNPDDNSLAVIKEEGSTCTESETDSSEPEVTEYSFSSGPTAPTTSDILADEVSCSMEPEVTKYSVISDVEASIPPEESESSDTEMSETETDSVVLSTSVDPEEKANASLDQKPGNPKPCQSEPDSSTNEVLTTPNTTHQGDSVPVTPSDSVCTQLADSTNAPSHVSLSSTDDSEDESEGAEAELELREEVVEIPTATQNEPSESVTASSSDLPTSSSVVEESSAQVTKNKNPPERLRTEEKKNGTFQSVPDSTDNDFMSTPSSSPCSSDLSDDEVTTSTPKKSKIPRLVSHQES</sequence>
<reference evidence="2 3" key="2">
    <citation type="submission" date="2019-01" db="EMBL/GenBank/DDBJ databases">
        <title>The decoding of complex shrimp genome reveals the adaptation for benthos swimmer, frequently molting mechanism and breeding impact on genome.</title>
        <authorList>
            <person name="Sun Y."/>
            <person name="Gao Y."/>
            <person name="Yu Y."/>
        </authorList>
    </citation>
    <scope>NUCLEOTIDE SEQUENCE [LARGE SCALE GENOMIC DNA]</scope>
    <source>
        <tissue evidence="2">Muscle</tissue>
    </source>
</reference>
<reference evidence="2 3" key="1">
    <citation type="submission" date="2018-04" db="EMBL/GenBank/DDBJ databases">
        <authorList>
            <person name="Zhang X."/>
            <person name="Yuan J."/>
            <person name="Li F."/>
            <person name="Xiang J."/>
        </authorList>
    </citation>
    <scope>NUCLEOTIDE SEQUENCE [LARGE SCALE GENOMIC DNA]</scope>
    <source>
        <tissue evidence="2">Muscle</tissue>
    </source>
</reference>
<name>A0A3R7QEJ2_PENVA</name>
<feature type="compositionally biased region" description="Basic and acidic residues" evidence="1">
    <location>
        <begin position="437"/>
        <end position="452"/>
    </location>
</feature>
<evidence type="ECO:0000313" key="3">
    <source>
        <dbReference type="Proteomes" id="UP000283509"/>
    </source>
</evidence>
<feature type="region of interest" description="Disordered" evidence="1">
    <location>
        <begin position="542"/>
        <end position="576"/>
    </location>
</feature>
<evidence type="ECO:0000313" key="2">
    <source>
        <dbReference type="EMBL" id="ROT64862.1"/>
    </source>
</evidence>
<feature type="compositionally biased region" description="Basic and acidic residues" evidence="1">
    <location>
        <begin position="759"/>
        <end position="771"/>
    </location>
</feature>
<dbReference type="OrthoDB" id="6373398at2759"/>
<feature type="compositionally biased region" description="Polar residues" evidence="1">
    <location>
        <begin position="772"/>
        <end position="786"/>
    </location>
</feature>
<feature type="compositionally biased region" description="Polar residues" evidence="1">
    <location>
        <begin position="650"/>
        <end position="691"/>
    </location>
</feature>
<feature type="region of interest" description="Disordered" evidence="1">
    <location>
        <begin position="330"/>
        <end position="513"/>
    </location>
</feature>
<feature type="region of interest" description="Disordered" evidence="1">
    <location>
        <begin position="1"/>
        <end position="79"/>
    </location>
</feature>